<reference evidence="1 2" key="1">
    <citation type="journal article" date="2016" name="Sci. Rep.">
        <title>Metabolic traits of an uncultured archaeal lineage -MSBL1- from brine pools of the Red Sea.</title>
        <authorList>
            <person name="Mwirichia R."/>
            <person name="Alam I."/>
            <person name="Rashid M."/>
            <person name="Vinu M."/>
            <person name="Ba-Alawi W."/>
            <person name="Anthony Kamau A."/>
            <person name="Kamanda Ngugi D."/>
            <person name="Goker M."/>
            <person name="Klenk H.P."/>
            <person name="Bajic V."/>
            <person name="Stingl U."/>
        </authorList>
    </citation>
    <scope>NUCLEOTIDE SEQUENCE [LARGE SCALE GENOMIC DNA]</scope>
    <source>
        <strain evidence="1">SCGC-AAA385D11</strain>
    </source>
</reference>
<dbReference type="InterPro" id="IPR036388">
    <property type="entry name" value="WH-like_DNA-bd_sf"/>
</dbReference>
<dbReference type="AlphaFoldDB" id="A0A133VPK6"/>
<keyword evidence="2" id="KW-1185">Reference proteome</keyword>
<comment type="caution">
    <text evidence="1">The sequence shown here is derived from an EMBL/GenBank/DDBJ whole genome shotgun (WGS) entry which is preliminary data.</text>
</comment>
<dbReference type="CDD" id="cd00090">
    <property type="entry name" value="HTH_ARSR"/>
    <property type="match status" value="1"/>
</dbReference>
<proteinExistence type="predicted"/>
<name>A0A133VPK6_9EURY</name>
<sequence length="260" mass="30602">MKQRLTEEEVEEIFKVSKWKYEKMSEETGKILEESIDSKRMERVIKSTVASIEMRIKNRKEVVFKKRLYEDGWVNRDPYYLLCLKAITPAIYRIYAKGTSTYDIRTSYGPRLLNERIAEVIGEDNLKEIMSKFKEYGEKYTEKLSKDIVDKLNISYSNTKWRGVTKSIITDWLGKIRKQGIDPKDIDILKALLDMDKMSIKEIADNVPISYRTVRRRLDGSNILQKYVDSKKQGRKKVHWLNKEGKDEVKNIVKEIGGEK</sequence>
<evidence type="ECO:0000313" key="1">
    <source>
        <dbReference type="EMBL" id="KXB08357.1"/>
    </source>
</evidence>
<dbReference type="Proteomes" id="UP000070256">
    <property type="component" value="Unassembled WGS sequence"/>
</dbReference>
<accession>A0A133VPK6</accession>
<gene>
    <name evidence="1" type="ORF">AKJ58_00170</name>
</gene>
<protein>
    <submittedName>
        <fullName evidence="1">Uncharacterized protein</fullName>
    </submittedName>
</protein>
<dbReference type="InterPro" id="IPR036390">
    <property type="entry name" value="WH_DNA-bd_sf"/>
</dbReference>
<dbReference type="EMBL" id="LHYK01000002">
    <property type="protein sequence ID" value="KXB08357.1"/>
    <property type="molecule type" value="Genomic_DNA"/>
</dbReference>
<evidence type="ECO:0000313" key="2">
    <source>
        <dbReference type="Proteomes" id="UP000070256"/>
    </source>
</evidence>
<dbReference type="Gene3D" id="1.10.10.10">
    <property type="entry name" value="Winged helix-like DNA-binding domain superfamily/Winged helix DNA-binding domain"/>
    <property type="match status" value="1"/>
</dbReference>
<dbReference type="SUPFAM" id="SSF46785">
    <property type="entry name" value="Winged helix' DNA-binding domain"/>
    <property type="match status" value="1"/>
</dbReference>
<organism evidence="1 2">
    <name type="scientific">candidate division MSBL1 archaeon SCGC-AAA385D11</name>
    <dbReference type="NCBI Taxonomy" id="1698286"/>
    <lineage>
        <taxon>Archaea</taxon>
        <taxon>Methanobacteriati</taxon>
        <taxon>Methanobacteriota</taxon>
        <taxon>candidate division MSBL1</taxon>
    </lineage>
</organism>
<dbReference type="InterPro" id="IPR011991">
    <property type="entry name" value="ArsR-like_HTH"/>
</dbReference>
<dbReference type="Pfam" id="PF13412">
    <property type="entry name" value="HTH_24"/>
    <property type="match status" value="1"/>
</dbReference>